<evidence type="ECO:0000256" key="1">
    <source>
        <dbReference type="SAM" id="Phobius"/>
    </source>
</evidence>
<dbReference type="AlphaFoldDB" id="A0AAE0ZPA1"/>
<keyword evidence="1" id="KW-1133">Transmembrane helix</keyword>
<keyword evidence="1" id="KW-0472">Membrane</keyword>
<evidence type="ECO:0000313" key="3">
    <source>
        <dbReference type="Proteomes" id="UP001283361"/>
    </source>
</evidence>
<feature type="transmembrane region" description="Helical" evidence="1">
    <location>
        <begin position="72"/>
        <end position="98"/>
    </location>
</feature>
<proteinExistence type="predicted"/>
<keyword evidence="1" id="KW-0812">Transmembrane</keyword>
<dbReference type="EMBL" id="JAWDGP010003560">
    <property type="protein sequence ID" value="KAK3773079.1"/>
    <property type="molecule type" value="Genomic_DNA"/>
</dbReference>
<reference evidence="2" key="1">
    <citation type="journal article" date="2023" name="G3 (Bethesda)">
        <title>A reference genome for the long-term kleptoplast-retaining sea slug Elysia crispata morphotype clarki.</title>
        <authorList>
            <person name="Eastman K.E."/>
            <person name="Pendleton A.L."/>
            <person name="Shaikh M.A."/>
            <person name="Suttiyut T."/>
            <person name="Ogas R."/>
            <person name="Tomko P."/>
            <person name="Gavelis G."/>
            <person name="Widhalm J.R."/>
            <person name="Wisecaver J.H."/>
        </authorList>
    </citation>
    <scope>NUCLEOTIDE SEQUENCE</scope>
    <source>
        <strain evidence="2">ECLA1</strain>
    </source>
</reference>
<accession>A0AAE0ZPA1</accession>
<organism evidence="2 3">
    <name type="scientific">Elysia crispata</name>
    <name type="common">lettuce slug</name>
    <dbReference type="NCBI Taxonomy" id="231223"/>
    <lineage>
        <taxon>Eukaryota</taxon>
        <taxon>Metazoa</taxon>
        <taxon>Spiralia</taxon>
        <taxon>Lophotrochozoa</taxon>
        <taxon>Mollusca</taxon>
        <taxon>Gastropoda</taxon>
        <taxon>Heterobranchia</taxon>
        <taxon>Euthyneura</taxon>
        <taxon>Panpulmonata</taxon>
        <taxon>Sacoglossa</taxon>
        <taxon>Placobranchoidea</taxon>
        <taxon>Plakobranchidae</taxon>
        <taxon>Elysia</taxon>
    </lineage>
</organism>
<comment type="caution">
    <text evidence="2">The sequence shown here is derived from an EMBL/GenBank/DDBJ whole genome shotgun (WGS) entry which is preliminary data.</text>
</comment>
<gene>
    <name evidence="2" type="ORF">RRG08_016183</name>
</gene>
<name>A0AAE0ZPA1_9GAST</name>
<evidence type="ECO:0000313" key="2">
    <source>
        <dbReference type="EMBL" id="KAK3773079.1"/>
    </source>
</evidence>
<keyword evidence="3" id="KW-1185">Reference proteome</keyword>
<dbReference type="Proteomes" id="UP001283361">
    <property type="component" value="Unassembled WGS sequence"/>
</dbReference>
<sequence>MSPRLPFFNESIWSSSNSSIPTASGQHDVSTSAWERSMLHGQEHLNSVMLGDNTSSTAEPATSQLVAHSDTVVVAVTAILVTNVALSLFLNVLLVLIIQLIKPRLEQANVARPSSTGNFVRQQSKSRALDRCMVDRKHRITLPLSSIMESLTILPFCSGE</sequence>
<protein>
    <submittedName>
        <fullName evidence="2">Uncharacterized protein</fullName>
    </submittedName>
</protein>